<keyword evidence="2 6" id="KW-0240">DNA-directed RNA polymerase</keyword>
<comment type="subunit">
    <text evidence="6">RNAP is composed of a core of 2 alpha, a beta and a beta' subunits. The core is associated with a delta subunit and one of several sigma factors.</text>
</comment>
<dbReference type="InterPro" id="IPR007759">
    <property type="entry name" value="Asxl_HARE-HTH"/>
</dbReference>
<evidence type="ECO:0000313" key="10">
    <source>
        <dbReference type="Proteomes" id="UP000185829"/>
    </source>
</evidence>
<evidence type="ECO:0000256" key="2">
    <source>
        <dbReference type="ARBA" id="ARBA00022478"/>
    </source>
</evidence>
<organism evidence="9 10">
    <name type="scientific">Peribacillus simplex</name>
    <dbReference type="NCBI Taxonomy" id="1478"/>
    <lineage>
        <taxon>Bacteria</taxon>
        <taxon>Bacillati</taxon>
        <taxon>Bacillota</taxon>
        <taxon>Bacilli</taxon>
        <taxon>Bacillales</taxon>
        <taxon>Bacillaceae</taxon>
        <taxon>Peribacillus</taxon>
    </lineage>
</organism>
<accession>A0A9X8R9H0</accession>
<dbReference type="InterPro" id="IPR029757">
    <property type="entry name" value="RpoE"/>
</dbReference>
<proteinExistence type="inferred from homology"/>
<evidence type="ECO:0000256" key="3">
    <source>
        <dbReference type="ARBA" id="ARBA00022679"/>
    </source>
</evidence>
<evidence type="ECO:0000259" key="8">
    <source>
        <dbReference type="PROSITE" id="PS51913"/>
    </source>
</evidence>
<keyword evidence="4 6" id="KW-0548">Nucleotidyltransferase</keyword>
<feature type="compositionally biased region" description="Acidic residues" evidence="7">
    <location>
        <begin position="127"/>
        <end position="142"/>
    </location>
</feature>
<dbReference type="InterPro" id="IPR038087">
    <property type="entry name" value="RNAP_delta_N_dom_sf"/>
</dbReference>
<dbReference type="Gene3D" id="1.10.10.1250">
    <property type="entry name" value="RNA polymerase, subunit delta, N-terminal domain"/>
    <property type="match status" value="1"/>
</dbReference>
<evidence type="ECO:0000256" key="1">
    <source>
        <dbReference type="ARBA" id="ARBA00009828"/>
    </source>
</evidence>
<dbReference type="GO" id="GO:0006355">
    <property type="term" value="P:regulation of DNA-templated transcription"/>
    <property type="evidence" value="ECO:0007669"/>
    <property type="project" value="UniProtKB-UniRule"/>
</dbReference>
<feature type="compositionally biased region" description="Acidic residues" evidence="7">
    <location>
        <begin position="151"/>
        <end position="197"/>
    </location>
</feature>
<sequence>MSLKQYSKEQLLEMSLIEMAYDLLVERNEPIPFKDLISELASLHHLSKAEVEKKIAQFYTDLNVDGRFTSLGDNRWGLKTWYPVDQIEEEVVHVVKPKKKKKTKKAAVVIDDFDELEDEDLDFEEDIDDLDEDEDDDDDDDILGSPVIDEVLLDDDVDDDDDLEEEIIEDDAFVLEDDEDEDEDEDDLDDLDEEDEK</sequence>
<protein>
    <recommendedName>
        <fullName evidence="6">Probable DNA-directed RNA polymerase subunit delta</fullName>
    </recommendedName>
    <alternativeName>
        <fullName evidence="6">RNAP delta factor</fullName>
    </alternativeName>
</protein>
<name>A0A9X8R9H0_9BACI</name>
<dbReference type="GO" id="GO:0000428">
    <property type="term" value="C:DNA-directed RNA polymerase complex"/>
    <property type="evidence" value="ECO:0007669"/>
    <property type="project" value="UniProtKB-KW"/>
</dbReference>
<evidence type="ECO:0000256" key="6">
    <source>
        <dbReference type="HAMAP-Rule" id="MF_00357"/>
    </source>
</evidence>
<keyword evidence="3 6" id="KW-0808">Transferase</keyword>
<dbReference type="NCBIfam" id="TIGR04567">
    <property type="entry name" value="RNAP_delt_lowGC"/>
    <property type="match status" value="1"/>
</dbReference>
<evidence type="ECO:0000256" key="7">
    <source>
        <dbReference type="SAM" id="MobiDB-lite"/>
    </source>
</evidence>
<evidence type="ECO:0000313" key="9">
    <source>
        <dbReference type="EMBL" id="SIR35753.1"/>
    </source>
</evidence>
<dbReference type="EMBL" id="FTMX01000003">
    <property type="protein sequence ID" value="SIR35753.1"/>
    <property type="molecule type" value="Genomic_DNA"/>
</dbReference>
<dbReference type="RefSeq" id="WP_076368371.1">
    <property type="nucleotide sequence ID" value="NZ_FTMX01000003.1"/>
</dbReference>
<dbReference type="PROSITE" id="PS51913">
    <property type="entry name" value="HTH_HARE"/>
    <property type="match status" value="1"/>
</dbReference>
<dbReference type="AlphaFoldDB" id="A0A9X8R9H0"/>
<dbReference type="GO" id="GO:0006351">
    <property type="term" value="P:DNA-templated transcription"/>
    <property type="evidence" value="ECO:0007669"/>
    <property type="project" value="InterPro"/>
</dbReference>
<dbReference type="GO" id="GO:0003899">
    <property type="term" value="F:DNA-directed RNA polymerase activity"/>
    <property type="evidence" value="ECO:0007669"/>
    <property type="project" value="UniProtKB-UniRule"/>
</dbReference>
<reference evidence="9 10" key="1">
    <citation type="submission" date="2017-01" db="EMBL/GenBank/DDBJ databases">
        <authorList>
            <person name="Varghese N."/>
            <person name="Submissions S."/>
        </authorList>
    </citation>
    <scope>NUCLEOTIDE SEQUENCE [LARGE SCALE GENOMIC DNA]</scope>
    <source>
        <strain evidence="9 10">RUG2-6</strain>
    </source>
</reference>
<dbReference type="Pfam" id="PF05066">
    <property type="entry name" value="HARE-HTH"/>
    <property type="match status" value="1"/>
</dbReference>
<comment type="function">
    <text evidence="6">Participates in both the initiation and recycling phases of transcription. In the presence of the delta subunit, RNAP displays an increased specificity of transcription, a decreased affinity for nucleic acids, and an increased efficiency of RNA synthesis because of enhanced recycling.</text>
</comment>
<comment type="caution">
    <text evidence="9">The sequence shown here is derived from an EMBL/GenBank/DDBJ whole genome shotgun (WGS) entry which is preliminary data.</text>
</comment>
<feature type="region of interest" description="Disordered" evidence="7">
    <location>
        <begin position="127"/>
        <end position="197"/>
    </location>
</feature>
<comment type="similarity">
    <text evidence="1 6">Belongs to the RpoE family.</text>
</comment>
<feature type="domain" description="HTH HARE-type" evidence="8">
    <location>
        <begin position="14"/>
        <end position="81"/>
    </location>
</feature>
<dbReference type="Proteomes" id="UP000185829">
    <property type="component" value="Unassembled WGS sequence"/>
</dbReference>
<dbReference type="HAMAP" id="MF_00357">
    <property type="entry name" value="RNApol_bact_RpoE"/>
    <property type="match status" value="1"/>
</dbReference>
<keyword evidence="5 6" id="KW-0804">Transcription</keyword>
<evidence type="ECO:0000256" key="5">
    <source>
        <dbReference type="ARBA" id="ARBA00023163"/>
    </source>
</evidence>
<evidence type="ECO:0000256" key="4">
    <source>
        <dbReference type="ARBA" id="ARBA00022695"/>
    </source>
</evidence>
<gene>
    <name evidence="6" type="primary">rpoE</name>
    <name evidence="9" type="ORF">SAMN05878482_103412</name>
</gene>